<reference evidence="3 4" key="1">
    <citation type="submission" date="2006-12" db="EMBL/GenBank/DDBJ databases">
        <title>Complete sequence of Chlorobium phaeobacteroides DSM 266.</title>
        <authorList>
            <consortium name="US DOE Joint Genome Institute"/>
            <person name="Copeland A."/>
            <person name="Lucas S."/>
            <person name="Lapidus A."/>
            <person name="Barry K."/>
            <person name="Detter J.C."/>
            <person name="Glavina del Rio T."/>
            <person name="Hammon N."/>
            <person name="Israni S."/>
            <person name="Pitluck S."/>
            <person name="Goltsman E."/>
            <person name="Schmutz J."/>
            <person name="Larimer F."/>
            <person name="Land M."/>
            <person name="Hauser L."/>
            <person name="Mikhailova N."/>
            <person name="Li T."/>
            <person name="Overmann J."/>
            <person name="Bryant D.A."/>
            <person name="Richardson P."/>
        </authorList>
    </citation>
    <scope>NUCLEOTIDE SEQUENCE [LARGE SCALE GENOMIC DNA]</scope>
    <source>
        <strain evidence="3 4">DSM 266</strain>
    </source>
</reference>
<dbReference type="Gene3D" id="3.40.50.12370">
    <property type="match status" value="1"/>
</dbReference>
<dbReference type="CDD" id="cd00293">
    <property type="entry name" value="USP-like"/>
    <property type="match status" value="1"/>
</dbReference>
<evidence type="ECO:0000313" key="4">
    <source>
        <dbReference type="Proteomes" id="UP000008701"/>
    </source>
</evidence>
<dbReference type="KEGG" id="cph:Cpha266_2161"/>
<dbReference type="HOGENOM" id="CLU_086316_0_0_10"/>
<evidence type="ECO:0000313" key="3">
    <source>
        <dbReference type="EMBL" id="ABL66166.1"/>
    </source>
</evidence>
<dbReference type="PANTHER" id="PTHR46268">
    <property type="entry name" value="STRESS RESPONSE PROTEIN NHAX"/>
    <property type="match status" value="1"/>
</dbReference>
<proteinExistence type="inferred from homology"/>
<dbReference type="STRING" id="290317.Cpha266_2161"/>
<evidence type="ECO:0000256" key="1">
    <source>
        <dbReference type="ARBA" id="ARBA00008791"/>
    </source>
</evidence>
<evidence type="ECO:0000259" key="2">
    <source>
        <dbReference type="Pfam" id="PF00582"/>
    </source>
</evidence>
<dbReference type="RefSeq" id="WP_011745965.1">
    <property type="nucleotide sequence ID" value="NC_008639.1"/>
</dbReference>
<dbReference type="PRINTS" id="PR01438">
    <property type="entry name" value="UNVRSLSTRESS"/>
</dbReference>
<dbReference type="Proteomes" id="UP000008701">
    <property type="component" value="Chromosome"/>
</dbReference>
<gene>
    <name evidence="3" type="ordered locus">Cpha266_2161</name>
</gene>
<dbReference type="AlphaFoldDB" id="A1BID9"/>
<dbReference type="OrthoDB" id="189896at2"/>
<dbReference type="EMBL" id="CP000492">
    <property type="protein sequence ID" value="ABL66166.1"/>
    <property type="molecule type" value="Genomic_DNA"/>
</dbReference>
<dbReference type="PANTHER" id="PTHR46268:SF15">
    <property type="entry name" value="UNIVERSAL STRESS PROTEIN HP_0031"/>
    <property type="match status" value="1"/>
</dbReference>
<sequence length="280" mass="30842">MSSNSFLIRTIAVAIDCSPHSLASLNTAAELAGFLHANLTGIFVEDINLLRLADIPLSREIDFFSEKTENIEITGLEQLLQIQEQQAETSLQKAAGKFMVKHTFRVCRGKVPEEVVIASLEADLLVLGRRGKSPTCRKGLGSTAQNALKQRKKTVLFMRSGFSVQEESALVLYDGSAASETALDAAMNVIRPGNTLQILMLPFEKNERDMETGLSERFASDMPKIEYHAIPPVTDGKALARYIRMADSGLLFLSDRMNLPSETVHSLVNKIDYPVMVVRG</sequence>
<dbReference type="Pfam" id="PF00582">
    <property type="entry name" value="Usp"/>
    <property type="match status" value="1"/>
</dbReference>
<organism evidence="3 4">
    <name type="scientific">Chlorobium phaeobacteroides (strain DSM 266 / SMG 266 / 2430)</name>
    <dbReference type="NCBI Taxonomy" id="290317"/>
    <lineage>
        <taxon>Bacteria</taxon>
        <taxon>Pseudomonadati</taxon>
        <taxon>Chlorobiota</taxon>
        <taxon>Chlorobiia</taxon>
        <taxon>Chlorobiales</taxon>
        <taxon>Chlorobiaceae</taxon>
        <taxon>Chlorobium/Pelodictyon group</taxon>
        <taxon>Chlorobium</taxon>
    </lineage>
</organism>
<dbReference type="eggNOG" id="COG0589">
    <property type="taxonomic scope" value="Bacteria"/>
</dbReference>
<protein>
    <submittedName>
        <fullName evidence="3">UspA domain protein</fullName>
    </submittedName>
</protein>
<keyword evidence="4" id="KW-1185">Reference proteome</keyword>
<dbReference type="InterPro" id="IPR006015">
    <property type="entry name" value="Universal_stress_UspA"/>
</dbReference>
<dbReference type="SUPFAM" id="SSF52402">
    <property type="entry name" value="Adenine nucleotide alpha hydrolases-like"/>
    <property type="match status" value="1"/>
</dbReference>
<accession>A1BID9</accession>
<name>A1BID9_CHLPD</name>
<comment type="similarity">
    <text evidence="1">Belongs to the universal stress protein A family.</text>
</comment>
<feature type="domain" description="UspA" evidence="2">
    <location>
        <begin position="9"/>
        <end position="157"/>
    </location>
</feature>
<dbReference type="InterPro" id="IPR006016">
    <property type="entry name" value="UspA"/>
</dbReference>